<evidence type="ECO:0000256" key="10">
    <source>
        <dbReference type="PROSITE-ProRule" id="PRU01360"/>
    </source>
</evidence>
<accession>A0A1Y3V6R9</accession>
<evidence type="ECO:0000313" key="16">
    <source>
        <dbReference type="Proteomes" id="UP000196329"/>
    </source>
</evidence>
<protein>
    <submittedName>
        <fullName evidence="15">SusC/RagA family TonB-linked outer membrane protein</fullName>
    </submittedName>
</protein>
<dbReference type="RefSeq" id="WP_009037704.1">
    <property type="nucleotide sequence ID" value="NZ_CABKOQ010000014.1"/>
</dbReference>
<dbReference type="Gene3D" id="2.60.40.1120">
    <property type="entry name" value="Carboxypeptidase-like, regulatory domain"/>
    <property type="match status" value="1"/>
</dbReference>
<evidence type="ECO:0000256" key="9">
    <source>
        <dbReference type="ARBA" id="ARBA00023237"/>
    </source>
</evidence>
<dbReference type="Pfam" id="PF07715">
    <property type="entry name" value="Plug"/>
    <property type="match status" value="1"/>
</dbReference>
<keyword evidence="6 11" id="KW-0798">TonB box</keyword>
<name>A0A1Y3V6R9_BACUN</name>
<dbReference type="Proteomes" id="UP000196329">
    <property type="component" value="Unassembled WGS sequence"/>
</dbReference>
<dbReference type="Pfam" id="PF00593">
    <property type="entry name" value="TonB_dep_Rec_b-barrel"/>
    <property type="match status" value="1"/>
</dbReference>
<evidence type="ECO:0000256" key="6">
    <source>
        <dbReference type="ARBA" id="ARBA00023077"/>
    </source>
</evidence>
<reference evidence="16" key="1">
    <citation type="submission" date="2017-04" db="EMBL/GenBank/DDBJ databases">
        <title>Function of individual gut microbiota members based on whole genome sequencing of pure cultures obtained from chicken caecum.</title>
        <authorList>
            <person name="Medvecky M."/>
            <person name="Cejkova D."/>
            <person name="Polansky O."/>
            <person name="Karasova D."/>
            <person name="Kubasova T."/>
            <person name="Cizek A."/>
            <person name="Rychlik I."/>
        </authorList>
    </citation>
    <scope>NUCLEOTIDE SEQUENCE [LARGE SCALE GENOMIC DNA]</scope>
    <source>
        <strain evidence="16">An67</strain>
    </source>
</reference>
<dbReference type="Gene3D" id="2.40.170.20">
    <property type="entry name" value="TonB-dependent receptor, beta-barrel domain"/>
    <property type="match status" value="1"/>
</dbReference>
<dbReference type="InterPro" id="IPR023997">
    <property type="entry name" value="TonB-dep_OMP_SusC/RagA_CS"/>
</dbReference>
<dbReference type="EMBL" id="NFHS01000002">
    <property type="protein sequence ID" value="OUN56295.1"/>
    <property type="molecule type" value="Genomic_DNA"/>
</dbReference>
<evidence type="ECO:0000256" key="3">
    <source>
        <dbReference type="ARBA" id="ARBA00022452"/>
    </source>
</evidence>
<evidence type="ECO:0000259" key="13">
    <source>
        <dbReference type="Pfam" id="PF00593"/>
    </source>
</evidence>
<dbReference type="PROSITE" id="PS52016">
    <property type="entry name" value="TONB_DEPENDENT_REC_3"/>
    <property type="match status" value="1"/>
</dbReference>
<keyword evidence="5 12" id="KW-0732">Signal</keyword>
<dbReference type="AlphaFoldDB" id="A0A1Y3V6R9"/>
<dbReference type="InterPro" id="IPR008969">
    <property type="entry name" value="CarboxyPept-like_regulatory"/>
</dbReference>
<evidence type="ECO:0000256" key="7">
    <source>
        <dbReference type="ARBA" id="ARBA00023136"/>
    </source>
</evidence>
<dbReference type="GO" id="GO:0009279">
    <property type="term" value="C:cell outer membrane"/>
    <property type="evidence" value="ECO:0007669"/>
    <property type="project" value="UniProtKB-SubCell"/>
</dbReference>
<dbReference type="NCBIfam" id="TIGR04056">
    <property type="entry name" value="OMP_RagA_SusC"/>
    <property type="match status" value="1"/>
</dbReference>
<evidence type="ECO:0000256" key="11">
    <source>
        <dbReference type="RuleBase" id="RU003357"/>
    </source>
</evidence>
<evidence type="ECO:0000256" key="4">
    <source>
        <dbReference type="ARBA" id="ARBA00022692"/>
    </source>
</evidence>
<keyword evidence="3 10" id="KW-1134">Transmembrane beta strand</keyword>
<evidence type="ECO:0000256" key="2">
    <source>
        <dbReference type="ARBA" id="ARBA00022448"/>
    </source>
</evidence>
<gene>
    <name evidence="15" type="ORF">B5G17_05055</name>
</gene>
<dbReference type="Gene3D" id="2.170.130.10">
    <property type="entry name" value="TonB-dependent receptor, plug domain"/>
    <property type="match status" value="1"/>
</dbReference>
<keyword evidence="9 10" id="KW-0998">Cell outer membrane</keyword>
<sequence>MKKRIMLTLVCLLAAIGWVAAQNSPITGIVISAEDNEPIIGASVLVKGSTTGAVTDLDGKFTITDAPAGAKILQVSFVGMITQEVPITPGTIRVTLKNDAKLLDEVVVTALGIAKKEKSLTYSTQVVNGDELARVKDPNMMNALAGKTAGVQINKSSSGLGGSSKVIIRGNRSVSGSNQPLYVIDGVPFGSSANENTSTTIGGDNDSGNYDRGDGISNLNPDDIESMNILKGPAAAALYGSSAANGVVIITTKKGKEGRASITFNSSTTIDNAAYGIPEFQNHYTGTGQSWGSEINGSPDYADEFFRTGVTTINSLSLSMGSQAMQTYFSYANTVGKGVVENNRLMKHNFNFRETANFLNNKLTIDANINGMYQRGNNRVTSGGYYMNPLVGLYHFPRGGVEGGKDFYYYKENYQVLNPSRNMMDQAWYQNASVGAGDFEQNPYWLINKAPNEDTRYRAMFNLSVKYQFNKLFSLQARGSADFINDKNETHMYAGTSSILAGLNAQQTGSNGRYIYGESSELTTYGDILFTYQQQFEKFSVNASVGASINDYTGRGTGFDSYPGTLSIPNVFVIGNVDVNGGLPSDWKTHTQSQSVFFTGQVGFMDQLYLDVTARNDWTSTLAFTKYKNKGFFYPSVGVTWLLNETLKLPEWIDLGKIRGAWSQVGNGLSSYISHPLNSISKNGNVNFNTTAPFDELKPERTTSIEFGTEWRFFNSRLEFDFTYYKTSTKDQLFNLPAPTGSSYARYYVNAGEIQNKGVEIVLNATPVMTKDFRWKTGVNFATNKNEAIKLVDELDRFMFNGGESNNVWSYLEVGGSFGDIYGTTFVRDDNGKIQYEKKEVEIDGTKETMTIPMVNKDPVKLGNSSPDFNLGWSNTITWKDFSLYFLIDGRFGGDVMSLTEADLDQQGVSKTSGDARDRGYIMLEGTRIDGGKNNRNIQEFYNVVGGRAGVTEHYMYDATNIRLRELSLSYSLPQALLAKTGFIKGLQISLIGRNLFFFKNNAPYDPDGLMSTSNRLQGVDVFGMPTNRSFGFNLKVNF</sequence>
<dbReference type="PANTHER" id="PTHR30069">
    <property type="entry name" value="TONB-DEPENDENT OUTER MEMBRANE RECEPTOR"/>
    <property type="match status" value="1"/>
</dbReference>
<dbReference type="SUPFAM" id="SSF56935">
    <property type="entry name" value="Porins"/>
    <property type="match status" value="1"/>
</dbReference>
<feature type="signal peptide" evidence="12">
    <location>
        <begin position="1"/>
        <end position="21"/>
    </location>
</feature>
<comment type="caution">
    <text evidence="15">The sequence shown here is derived from an EMBL/GenBank/DDBJ whole genome shotgun (WGS) entry which is preliminary data.</text>
</comment>
<organism evidence="15 16">
    <name type="scientific">Bacteroides uniformis</name>
    <dbReference type="NCBI Taxonomy" id="820"/>
    <lineage>
        <taxon>Bacteria</taxon>
        <taxon>Pseudomonadati</taxon>
        <taxon>Bacteroidota</taxon>
        <taxon>Bacteroidia</taxon>
        <taxon>Bacteroidales</taxon>
        <taxon>Bacteroidaceae</taxon>
        <taxon>Bacteroides</taxon>
    </lineage>
</organism>
<comment type="similarity">
    <text evidence="10 11">Belongs to the TonB-dependent receptor family.</text>
</comment>
<dbReference type="InterPro" id="IPR036942">
    <property type="entry name" value="Beta-barrel_TonB_sf"/>
</dbReference>
<evidence type="ECO:0000313" key="15">
    <source>
        <dbReference type="EMBL" id="OUN56295.1"/>
    </source>
</evidence>
<dbReference type="NCBIfam" id="TIGR04057">
    <property type="entry name" value="SusC_RagA_signa"/>
    <property type="match status" value="1"/>
</dbReference>
<dbReference type="InterPro" id="IPR012910">
    <property type="entry name" value="Plug_dom"/>
</dbReference>
<dbReference type="GO" id="GO:0044718">
    <property type="term" value="P:siderophore transmembrane transport"/>
    <property type="evidence" value="ECO:0007669"/>
    <property type="project" value="TreeGrafter"/>
</dbReference>
<keyword evidence="4 10" id="KW-0812">Transmembrane</keyword>
<dbReference type="InterPro" id="IPR000531">
    <property type="entry name" value="Beta-barrel_TonB"/>
</dbReference>
<dbReference type="Pfam" id="PF13715">
    <property type="entry name" value="CarbopepD_reg_2"/>
    <property type="match status" value="1"/>
</dbReference>
<comment type="subcellular location">
    <subcellularLocation>
        <location evidence="1 10">Cell outer membrane</location>
        <topology evidence="1 10">Multi-pass membrane protein</topology>
    </subcellularLocation>
</comment>
<evidence type="ECO:0000259" key="14">
    <source>
        <dbReference type="Pfam" id="PF07715"/>
    </source>
</evidence>
<keyword evidence="7 10" id="KW-0472">Membrane</keyword>
<dbReference type="InterPro" id="IPR023996">
    <property type="entry name" value="TonB-dep_OMP_SusC/RagA"/>
</dbReference>
<dbReference type="GO" id="GO:0015344">
    <property type="term" value="F:siderophore uptake transmembrane transporter activity"/>
    <property type="evidence" value="ECO:0007669"/>
    <property type="project" value="TreeGrafter"/>
</dbReference>
<evidence type="ECO:0000256" key="12">
    <source>
        <dbReference type="SAM" id="SignalP"/>
    </source>
</evidence>
<keyword evidence="2 10" id="KW-0813">Transport</keyword>
<proteinExistence type="inferred from homology"/>
<evidence type="ECO:0000256" key="8">
    <source>
        <dbReference type="ARBA" id="ARBA00023170"/>
    </source>
</evidence>
<keyword evidence="8" id="KW-0675">Receptor</keyword>
<evidence type="ECO:0000256" key="5">
    <source>
        <dbReference type="ARBA" id="ARBA00022729"/>
    </source>
</evidence>
<evidence type="ECO:0000256" key="1">
    <source>
        <dbReference type="ARBA" id="ARBA00004571"/>
    </source>
</evidence>
<dbReference type="InterPro" id="IPR037066">
    <property type="entry name" value="Plug_dom_sf"/>
</dbReference>
<dbReference type="PANTHER" id="PTHR30069:SF29">
    <property type="entry name" value="HEMOGLOBIN AND HEMOGLOBIN-HAPTOGLOBIN-BINDING PROTEIN 1-RELATED"/>
    <property type="match status" value="1"/>
</dbReference>
<feature type="domain" description="TonB-dependent receptor plug" evidence="14">
    <location>
        <begin position="118"/>
        <end position="247"/>
    </location>
</feature>
<feature type="domain" description="TonB-dependent receptor-like beta-barrel" evidence="13">
    <location>
        <begin position="425"/>
        <end position="820"/>
    </location>
</feature>
<feature type="chain" id="PRO_5010991971" evidence="12">
    <location>
        <begin position="22"/>
        <end position="1039"/>
    </location>
</feature>
<dbReference type="InterPro" id="IPR039426">
    <property type="entry name" value="TonB-dep_rcpt-like"/>
</dbReference>
<dbReference type="SUPFAM" id="SSF49464">
    <property type="entry name" value="Carboxypeptidase regulatory domain-like"/>
    <property type="match status" value="1"/>
</dbReference>